<dbReference type="Gene3D" id="3.10.450.710">
    <property type="entry name" value="Tgt2/MlaC"/>
    <property type="match status" value="1"/>
</dbReference>
<reference evidence="2" key="1">
    <citation type="submission" date="2020-04" db="EMBL/GenBank/DDBJ databases">
        <title>A desert anoxygenic phototrophic bacterium fixes CO2 using RubisCO under aerobic conditions.</title>
        <authorList>
            <person name="Tang K."/>
        </authorList>
    </citation>
    <scope>NUCLEOTIDE SEQUENCE [LARGE SCALE GENOMIC DNA]</scope>
    <source>
        <strain evidence="2">MIMtkB3</strain>
    </source>
</reference>
<dbReference type="PANTHER" id="PTHR36573:SF1">
    <property type="entry name" value="INTERMEMBRANE PHOSPHOLIPID TRANSPORT SYSTEM BINDING PROTEIN MLAC"/>
    <property type="match status" value="1"/>
</dbReference>
<dbReference type="Pfam" id="PF05494">
    <property type="entry name" value="MlaC"/>
    <property type="match status" value="1"/>
</dbReference>
<evidence type="ECO:0000256" key="1">
    <source>
        <dbReference type="SAM" id="SignalP"/>
    </source>
</evidence>
<dbReference type="PIRSF" id="PIRSF004649">
    <property type="entry name" value="MlaC"/>
    <property type="match status" value="1"/>
</dbReference>
<dbReference type="AlphaFoldDB" id="A0A858RC04"/>
<accession>A0A858RC04</accession>
<name>A0A858RC04_9PROT</name>
<protein>
    <submittedName>
        <fullName evidence="2">ABC transporter substrate-binding protein</fullName>
    </submittedName>
</protein>
<dbReference type="PANTHER" id="PTHR36573">
    <property type="entry name" value="INTERMEMBRANE PHOSPHOLIPID TRANSPORT SYSTEM BINDING PROTEIN MLAC"/>
    <property type="match status" value="1"/>
</dbReference>
<evidence type="ECO:0000313" key="3">
    <source>
        <dbReference type="Proteomes" id="UP000501891"/>
    </source>
</evidence>
<dbReference type="PROSITE" id="PS51318">
    <property type="entry name" value="TAT"/>
    <property type="match status" value="1"/>
</dbReference>
<dbReference type="InterPro" id="IPR008869">
    <property type="entry name" value="MlaC/ttg2D"/>
</dbReference>
<feature type="signal peptide" evidence="1">
    <location>
        <begin position="1"/>
        <end position="29"/>
    </location>
</feature>
<dbReference type="KEGG" id="acru:HHL28_12600"/>
<keyword evidence="3" id="KW-1185">Reference proteome</keyword>
<dbReference type="InterPro" id="IPR042245">
    <property type="entry name" value="Tgt2/MlaC_sf"/>
</dbReference>
<dbReference type="Proteomes" id="UP000501891">
    <property type="component" value="Chromosome"/>
</dbReference>
<sequence>MLTNRRPLLRPAAGLLMAGLAAFALPATAQQTAPAQVAAQPSAKAPTDFVQGLGDKAIATLAQKKDPAQTKQVFRDLLNQNFDLTTIGRFVVGRYWNTATPEQQQQYMQLFERMIIDVYAERFSQYAGETFKVTGGQSTGERDTLVTSQVVRPNGPPVNVSWRVRNRDGAFKIVDVLVENVSMSQTQRSEFASVIENNGGRFDALLDALRQRTQTAQAR</sequence>
<dbReference type="EMBL" id="CP051775">
    <property type="protein sequence ID" value="QJE74877.1"/>
    <property type="molecule type" value="Genomic_DNA"/>
</dbReference>
<dbReference type="InterPro" id="IPR006311">
    <property type="entry name" value="TAT_signal"/>
</dbReference>
<feature type="chain" id="PRO_5032917928" evidence="1">
    <location>
        <begin position="30"/>
        <end position="219"/>
    </location>
</feature>
<proteinExistence type="predicted"/>
<keyword evidence="1" id="KW-0732">Signal</keyword>
<organism evidence="2 3">
    <name type="scientific">Aerophototrophica crusticola</name>
    <dbReference type="NCBI Taxonomy" id="1709002"/>
    <lineage>
        <taxon>Bacteria</taxon>
        <taxon>Pseudomonadati</taxon>
        <taxon>Pseudomonadota</taxon>
        <taxon>Alphaproteobacteria</taxon>
        <taxon>Rhodospirillales</taxon>
        <taxon>Rhodospirillaceae</taxon>
        <taxon>Aerophototrophica</taxon>
    </lineage>
</organism>
<gene>
    <name evidence="2" type="ORF">HHL28_12600</name>
</gene>
<evidence type="ECO:0000313" key="2">
    <source>
        <dbReference type="EMBL" id="QJE74877.1"/>
    </source>
</evidence>